<protein>
    <submittedName>
        <fullName evidence="2">Uncharacterized protein</fullName>
    </submittedName>
</protein>
<keyword evidence="1" id="KW-1133">Transmembrane helix</keyword>
<comment type="caution">
    <text evidence="2">The sequence shown here is derived from an EMBL/GenBank/DDBJ whole genome shotgun (WGS) entry which is preliminary data.</text>
</comment>
<keyword evidence="3" id="KW-1185">Reference proteome</keyword>
<organism evidence="2 3">
    <name type="scientific">Lichtheimia corymbifera JMRC:FSU:9682</name>
    <dbReference type="NCBI Taxonomy" id="1263082"/>
    <lineage>
        <taxon>Eukaryota</taxon>
        <taxon>Fungi</taxon>
        <taxon>Fungi incertae sedis</taxon>
        <taxon>Mucoromycota</taxon>
        <taxon>Mucoromycotina</taxon>
        <taxon>Mucoromycetes</taxon>
        <taxon>Mucorales</taxon>
        <taxon>Lichtheimiaceae</taxon>
        <taxon>Lichtheimia</taxon>
    </lineage>
</organism>
<evidence type="ECO:0000256" key="1">
    <source>
        <dbReference type="SAM" id="Phobius"/>
    </source>
</evidence>
<gene>
    <name evidence="2" type="ORF">LCOR_08406.1</name>
</gene>
<reference evidence="2" key="1">
    <citation type="submission" date="2013-08" db="EMBL/GenBank/DDBJ databases">
        <title>Gene expansion shapes genome architecture in the human pathogen Lichtheimia corymbifera: an evolutionary genomics analysis in the ancient terrestrial Mucorales (Mucoromycotina).</title>
        <authorList>
            <person name="Schwartze V.U."/>
            <person name="Winter S."/>
            <person name="Shelest E."/>
            <person name="Marcet-Houben M."/>
            <person name="Horn F."/>
            <person name="Wehner S."/>
            <person name="Hoffmann K."/>
            <person name="Riege K."/>
            <person name="Sammeth M."/>
            <person name="Nowrousian M."/>
            <person name="Valiante V."/>
            <person name="Linde J."/>
            <person name="Jacobsen I.D."/>
            <person name="Marz M."/>
            <person name="Brakhage A.A."/>
            <person name="Gabaldon T."/>
            <person name="Bocker S."/>
            <person name="Voigt K."/>
        </authorList>
    </citation>
    <scope>NUCLEOTIDE SEQUENCE [LARGE SCALE GENOMIC DNA]</scope>
    <source>
        <strain evidence="2">FSU 9682</strain>
    </source>
</reference>
<feature type="transmembrane region" description="Helical" evidence="1">
    <location>
        <begin position="235"/>
        <end position="256"/>
    </location>
</feature>
<feature type="transmembrane region" description="Helical" evidence="1">
    <location>
        <begin position="14"/>
        <end position="33"/>
    </location>
</feature>
<proteinExistence type="predicted"/>
<name>A0A068S685_9FUNG</name>
<evidence type="ECO:0000313" key="2">
    <source>
        <dbReference type="EMBL" id="CDH57475.1"/>
    </source>
</evidence>
<sequence>MGVTDCILYLTTPEFVPCLVAGILYGIGAIILYDKSKRHKFFLSYFYLGSGALLYSVAEVFDLVWNRSEGEKSDFPLHASLLLLTFGATFFLLALFRLLETWQQVGMREGRRSLSMLAPGAILIAMLISMVGDVLMVQQDQAAEHDDEDVAKTRVALQLQTAGAVMNLVILVVFFVFLGSLARRRKGQSVLAIVLACLGGLVMIRWIYNSYLLGSMLMHVMQAEDADYSVDLPGWPVFIGLFIVPEILAIALSILYDLTQVKNGVEQLQHQGFVHLNEAQGMQHV</sequence>
<keyword evidence="1" id="KW-0812">Transmembrane</keyword>
<keyword evidence="1" id="KW-0472">Membrane</keyword>
<accession>A0A068S685</accession>
<dbReference type="EMBL" id="CBTN010000046">
    <property type="protein sequence ID" value="CDH57475.1"/>
    <property type="molecule type" value="Genomic_DNA"/>
</dbReference>
<feature type="transmembrane region" description="Helical" evidence="1">
    <location>
        <begin position="157"/>
        <end position="178"/>
    </location>
</feature>
<dbReference type="AlphaFoldDB" id="A0A068S685"/>
<evidence type="ECO:0000313" key="3">
    <source>
        <dbReference type="Proteomes" id="UP000027586"/>
    </source>
</evidence>
<dbReference type="OrthoDB" id="2249494at2759"/>
<feature type="transmembrane region" description="Helical" evidence="1">
    <location>
        <begin position="45"/>
        <end position="65"/>
    </location>
</feature>
<feature type="transmembrane region" description="Helical" evidence="1">
    <location>
        <begin position="77"/>
        <end position="96"/>
    </location>
</feature>
<feature type="transmembrane region" description="Helical" evidence="1">
    <location>
        <begin position="117"/>
        <end position="137"/>
    </location>
</feature>
<dbReference type="Proteomes" id="UP000027586">
    <property type="component" value="Unassembled WGS sequence"/>
</dbReference>
<dbReference type="VEuPathDB" id="FungiDB:LCOR_08406.1"/>
<feature type="transmembrane region" description="Helical" evidence="1">
    <location>
        <begin position="190"/>
        <end position="208"/>
    </location>
</feature>